<dbReference type="Proteomes" id="UP000198757">
    <property type="component" value="Unassembled WGS sequence"/>
</dbReference>
<evidence type="ECO:0000313" key="1">
    <source>
        <dbReference type="EMBL" id="SDC41859.1"/>
    </source>
</evidence>
<sequence length="64" mass="7535">MGNWSAKIDANDTFQDVYQNFFDLYNRGQQPSVVSSAVQKDFADMFNDSAYFCRDEVHIEWERS</sequence>
<name>A0A1G6LF50_NIADE</name>
<organism evidence="1 2">
    <name type="scientific">Niabella drilacis (strain DSM 25811 / CCM 8410 / CCUG 62505 / LMG 26954 / E90)</name>
    <dbReference type="NCBI Taxonomy" id="1285928"/>
    <lineage>
        <taxon>Bacteria</taxon>
        <taxon>Pseudomonadati</taxon>
        <taxon>Bacteroidota</taxon>
        <taxon>Chitinophagia</taxon>
        <taxon>Chitinophagales</taxon>
        <taxon>Chitinophagaceae</taxon>
        <taxon>Niabella</taxon>
    </lineage>
</organism>
<reference evidence="2" key="1">
    <citation type="submission" date="2016-10" db="EMBL/GenBank/DDBJ databases">
        <authorList>
            <person name="Varghese N."/>
            <person name="Submissions S."/>
        </authorList>
    </citation>
    <scope>NUCLEOTIDE SEQUENCE [LARGE SCALE GENOMIC DNA]</scope>
    <source>
        <strain evidence="2">DSM 25811 / CCM 8410 / LMG 26954 / E90</strain>
    </source>
</reference>
<proteinExistence type="predicted"/>
<dbReference type="OrthoDB" id="362700at2"/>
<dbReference type="EMBL" id="FMZO01000002">
    <property type="protein sequence ID" value="SDC41859.1"/>
    <property type="molecule type" value="Genomic_DNA"/>
</dbReference>
<dbReference type="AlphaFoldDB" id="A0A1G6LF50"/>
<dbReference type="RefSeq" id="WP_090388942.1">
    <property type="nucleotide sequence ID" value="NZ_FMZO01000002.1"/>
</dbReference>
<gene>
    <name evidence="1" type="ORF">SAMN04487894_102327</name>
</gene>
<accession>A0A1G6LF50</accession>
<keyword evidence="2" id="KW-1185">Reference proteome</keyword>
<evidence type="ECO:0000313" key="2">
    <source>
        <dbReference type="Proteomes" id="UP000198757"/>
    </source>
</evidence>
<protein>
    <submittedName>
        <fullName evidence="1">Uncharacterized protein</fullName>
    </submittedName>
</protein>
<dbReference type="STRING" id="1285928.SAMN04487894_102327"/>